<dbReference type="InParanoid" id="E9DWI4"/>
<feature type="domain" description="Peptidase M24" evidence="2">
    <location>
        <begin position="211"/>
        <end position="362"/>
    </location>
</feature>
<proteinExistence type="predicted"/>
<evidence type="ECO:0000313" key="3">
    <source>
        <dbReference type="EMBL" id="EFY92034.1"/>
    </source>
</evidence>
<dbReference type="HOGENOM" id="CLU_017266_9_0_1"/>
<dbReference type="InterPro" id="IPR036005">
    <property type="entry name" value="Creatinase/aminopeptidase-like"/>
</dbReference>
<keyword evidence="1" id="KW-0732">Signal</keyword>
<organism evidence="4">
    <name type="scientific">Metarhizium acridum (strain CQMa 102)</name>
    <dbReference type="NCBI Taxonomy" id="655827"/>
    <lineage>
        <taxon>Eukaryota</taxon>
        <taxon>Fungi</taxon>
        <taxon>Dikarya</taxon>
        <taxon>Ascomycota</taxon>
        <taxon>Pezizomycotina</taxon>
        <taxon>Sordariomycetes</taxon>
        <taxon>Hypocreomycetidae</taxon>
        <taxon>Hypocreales</taxon>
        <taxon>Clavicipitaceae</taxon>
        <taxon>Metarhizium</taxon>
    </lineage>
</organism>
<sequence>MVKFSSAAALLLILRAVADPKPQYQRLPSLRDQAALQDEWTAQRKASIPRLLQKHKIDAWLRQTSNLPAHPLQISQREYAEDTVFWTLKSATQFSARRRTTSLFLASTPDKSPTAYTWIDNTPRVWDELKALLEKHQPSSIAINAHPEIAFSSGLHAGEYKAISTALGEKWTSRFVVNPLLGVEYIGTQIPARISWYRKLQETAWAIISEGFSSSVITPGKTTTADVEWWMRDKIQSLNYTTWFQPDVSIVSEDSPWPQDKKDERAIQHGDYLHVDFGVTAMGMNTDTQHLAYVLFPGQAEDHVPQGLKDGLKKGNRLQDMTRKHMKPGTTGNQVLKAIREEMAQEGLEGKIYCHAIGDWGHSAGAVIGKKAFFILFLSFFSPPQPLTGLGMTNLQDSVPHIGDLPLLDHTWYSVELLADHFVPELNASLKFPLEEDVYWVEDGKGSGSFEWVYGQQTKFHLIHTTVGDKNGATEEL</sequence>
<dbReference type="InterPro" id="IPR000994">
    <property type="entry name" value="Pept_M24"/>
</dbReference>
<dbReference type="eggNOG" id="ENOG502SI2E">
    <property type="taxonomic scope" value="Eukaryota"/>
</dbReference>
<protein>
    <submittedName>
        <fullName evidence="3">Putative lipoprotein</fullName>
    </submittedName>
</protein>
<reference evidence="3 4" key="1">
    <citation type="journal article" date="2011" name="PLoS Genet.">
        <title>Genome sequencing and comparative transcriptomics of the model entomopathogenic fungi Metarhizium anisopliae and M. acridum.</title>
        <authorList>
            <person name="Gao Q."/>
            <person name="Jin K."/>
            <person name="Ying S.H."/>
            <person name="Zhang Y."/>
            <person name="Xiao G."/>
            <person name="Shang Y."/>
            <person name="Duan Z."/>
            <person name="Hu X."/>
            <person name="Xie X.Q."/>
            <person name="Zhou G."/>
            <person name="Peng G."/>
            <person name="Luo Z."/>
            <person name="Huang W."/>
            <person name="Wang B."/>
            <person name="Fang W."/>
            <person name="Wang S."/>
            <person name="Zhong Y."/>
            <person name="Ma L.J."/>
            <person name="St Leger R.J."/>
            <person name="Zhao G.P."/>
            <person name="Pei Y."/>
            <person name="Feng M.G."/>
            <person name="Xia Y."/>
            <person name="Wang C."/>
        </authorList>
    </citation>
    <scope>NUCLEOTIDE SEQUENCE [LARGE SCALE GENOMIC DNA]</scope>
    <source>
        <strain evidence="3 4">CQMa 102</strain>
    </source>
</reference>
<name>E9DWI4_METAQ</name>
<evidence type="ECO:0000313" key="4">
    <source>
        <dbReference type="Proteomes" id="UP000002499"/>
    </source>
</evidence>
<dbReference type="SUPFAM" id="SSF55920">
    <property type="entry name" value="Creatinase/aminopeptidase"/>
    <property type="match status" value="1"/>
</dbReference>
<dbReference type="Gene3D" id="3.90.230.10">
    <property type="entry name" value="Creatinase/methionine aminopeptidase superfamily"/>
    <property type="match status" value="1"/>
</dbReference>
<gene>
    <name evidence="3" type="ORF">MAC_01982</name>
</gene>
<feature type="signal peptide" evidence="1">
    <location>
        <begin position="1"/>
        <end position="18"/>
    </location>
</feature>
<keyword evidence="4" id="KW-1185">Reference proteome</keyword>
<dbReference type="AlphaFoldDB" id="E9DWI4"/>
<dbReference type="OMA" id="GPTIGMW"/>
<dbReference type="OrthoDB" id="3632757at2759"/>
<feature type="chain" id="PRO_5003237887" evidence="1">
    <location>
        <begin position="19"/>
        <end position="477"/>
    </location>
</feature>
<keyword evidence="3" id="KW-0449">Lipoprotein</keyword>
<evidence type="ECO:0000259" key="2">
    <source>
        <dbReference type="Pfam" id="PF00557"/>
    </source>
</evidence>
<dbReference type="STRING" id="655827.E9DWI4"/>
<dbReference type="EMBL" id="GL698478">
    <property type="protein sequence ID" value="EFY92034.1"/>
    <property type="molecule type" value="Genomic_DNA"/>
</dbReference>
<dbReference type="Pfam" id="PF00557">
    <property type="entry name" value="Peptidase_M24"/>
    <property type="match status" value="1"/>
</dbReference>
<evidence type="ECO:0000256" key="1">
    <source>
        <dbReference type="SAM" id="SignalP"/>
    </source>
</evidence>
<accession>E9DWI4</accession>
<dbReference type="Proteomes" id="UP000002499">
    <property type="component" value="Unassembled WGS sequence"/>
</dbReference>